<dbReference type="PANTHER" id="PTHR22028:SF9">
    <property type="entry name" value="SFI1 SPINDLE BODY DOMAIN-CONTAINING PROTEIN"/>
    <property type="match status" value="1"/>
</dbReference>
<accession>A0A250WQM9</accession>
<feature type="compositionally biased region" description="Low complexity" evidence="1">
    <location>
        <begin position="92"/>
        <end position="107"/>
    </location>
</feature>
<evidence type="ECO:0000313" key="2">
    <source>
        <dbReference type="EMBL" id="GAX73006.1"/>
    </source>
</evidence>
<proteinExistence type="predicted"/>
<evidence type="ECO:0000313" key="3">
    <source>
        <dbReference type="Proteomes" id="UP000232323"/>
    </source>
</evidence>
<feature type="region of interest" description="Disordered" evidence="1">
    <location>
        <begin position="1385"/>
        <end position="1421"/>
    </location>
</feature>
<evidence type="ECO:0000256" key="1">
    <source>
        <dbReference type="SAM" id="MobiDB-lite"/>
    </source>
</evidence>
<dbReference type="OrthoDB" id="552790at2759"/>
<dbReference type="InterPro" id="IPR052270">
    <property type="entry name" value="CACF_protein"/>
</dbReference>
<organism evidence="2 3">
    <name type="scientific">Chlamydomonas eustigma</name>
    <dbReference type="NCBI Taxonomy" id="1157962"/>
    <lineage>
        <taxon>Eukaryota</taxon>
        <taxon>Viridiplantae</taxon>
        <taxon>Chlorophyta</taxon>
        <taxon>core chlorophytes</taxon>
        <taxon>Chlorophyceae</taxon>
        <taxon>CS clade</taxon>
        <taxon>Chlamydomonadales</taxon>
        <taxon>Chlamydomonadaceae</taxon>
        <taxon>Chlamydomonas</taxon>
    </lineage>
</organism>
<feature type="compositionally biased region" description="Low complexity" evidence="1">
    <location>
        <begin position="1403"/>
        <end position="1414"/>
    </location>
</feature>
<keyword evidence="3" id="KW-1185">Reference proteome</keyword>
<evidence type="ECO:0008006" key="4">
    <source>
        <dbReference type="Google" id="ProtNLM"/>
    </source>
</evidence>
<dbReference type="GO" id="GO:0019902">
    <property type="term" value="F:phosphatase binding"/>
    <property type="evidence" value="ECO:0007669"/>
    <property type="project" value="TreeGrafter"/>
</dbReference>
<reference evidence="2 3" key="1">
    <citation type="submission" date="2017-08" db="EMBL/GenBank/DDBJ databases">
        <title>Acidophilic green algal genome provides insights into adaptation to an acidic environment.</title>
        <authorList>
            <person name="Hirooka S."/>
            <person name="Hirose Y."/>
            <person name="Kanesaki Y."/>
            <person name="Higuchi S."/>
            <person name="Fujiwara T."/>
            <person name="Onuma R."/>
            <person name="Era A."/>
            <person name="Ohbayashi R."/>
            <person name="Uzuka A."/>
            <person name="Nozaki H."/>
            <person name="Yoshikawa H."/>
            <person name="Miyagishima S.Y."/>
        </authorList>
    </citation>
    <scope>NUCLEOTIDE SEQUENCE [LARGE SCALE GENOMIC DNA]</scope>
    <source>
        <strain evidence="2 3">NIES-2499</strain>
    </source>
</reference>
<feature type="region of interest" description="Disordered" evidence="1">
    <location>
        <begin position="1537"/>
        <end position="1566"/>
    </location>
</feature>
<sequence length="1713" mass="195305">MNKNEDSPNLVDISPTMTSHLRPLDMIQSISMNNTGPISRNIGSFGSSSIPDDVSSPPFQIHPLRSQNVEALQSSFEMTQHPAVGLHEVTSIAGSSRAGGSTAGSPGESRLMQRSQVSQPGLESGDVVMLLQQGIPFYTAIIDSDDMTGKHCILQLENKAHTSTIRGDADDEAAGPRSSCDIRATSEENTENKFLEVVRQGQYIGLRSIAAGGRFLQPRRKAPHPLIFFNLKLGIWEQWEVLGEEETLGRPWSRLGLTLRSRRLPQVELCVELVRVGQYRASAMSVRGSALSTVSELRELGAGGGVHELKEDEQLRRLNRVFIQEWMRFVDQEKMKRESVEHEVQYLVETLAELKINAISQIEVLRSEMHCEMTWLHEAVNMQEQQLMSWRLTRKRVIETAVAASWRRRAKALAQDVFMAWSGLLHKKKETSRMMETFRAGTAAKMLAASFYGIVRHTEWRLYRRAVMHKAVGAAAVRRMHMAFEAWKLYLVLRREKRQGLAAAVLHASNGLHSKAFLALCLHVQNRKQHRDKIQVAVNQACSKRCSHALTVLAQHAAHAALKRQQMRRVVAHVSRVYLQKAMTAWRCLVESAQESYILAQRHARYWTLVHALDSINNYTRQKVSQRKRELRVIQLLGNHRLHCALRAWKVAIQVLRKKQSSLRRSQAWHQRRIVRSAFSAWRRATFDSGVVRQRAEAMRFFFEQRLMHHVLASFQECVSARRIWRQSLESIRTQHEEQLVSRAFHSWWQDHAALRVFEIQVQKKQSRLAHKVLAYAFSRWSDFFSSALEAQAAAEQVLVNREHVMQSRVFTAWIHQWRVALQCKLLTAARQRARMVSCLHSWLEIVAHSLRARHVASIISRRRRRFILSACLAHWMVRASCEAYNGRCIALCQQHKEQRTLRSSFTAWCYFAIQREDLGHLRPPYVLMPMVCSADHAHRVLIRRQMATLLSVWLHLAQNRSQRRLQSILALSSHPKAVLAAFLSRACPSFHHSEEAELGGPQHLLLLSAFISWQVQASCTSRVRKRVQRMVHLHRERKSALVFNAWQSLVVQAERLAVRADRFRPWRFLRLGFAGLREEADRCKRLVAAALIFEQESQDLGRRQVLKAWQAHMRHRKAEVKQLIAAVNKMQRYKVRAVLFGWLGEVLHQKEWRSTQVSLFNLSLQAKEIGATWEAWRIHTDALKRGQDKAKSMFQRRQLQLLERSLYSWHAQCRTALEVKDKINRQLWRRQVCLLRSVVRGWADNCLLDNSLAGLEGALDRRRERRLKLKVVQLWLQLMMEARQNRCAADQWGAERRRKLLIQLVAMWKLVVKHHQMELEKLRACVMRKKIAFNHFKQWYWDAFDSDVQDTIRKVFSTTDSALQTTDDHTSSLQGTYPVHGARQSHYSPYSSLGGHTVHQDTSSSPESHSTSPLNQHHFSPHVLDTASTRQGSHYLWLLSHNPGSRIHHPQPLSYGTASLASPASQYPTRMSERSGGTGAHVQANVQEQPLYLRSRNYAGAGYSSTIGISHTSTSALFSAELSRYRAASSVTRSSTFRVHTPAPRSSLRGTSTADRSERISHSFHQTEKCLKTGASSQSLSGDSSVISHAPSVSFSTWAFSKELQAIRTANSILRGGASVQAETALHEPNMAHTGSGRAVSSELKQLRSDLNQALTREEKVGNKAQKAVKVPDGVEDPGAKAEIPVWNTLSENALFHAGVSQSSDSESDIEV</sequence>
<dbReference type="PANTHER" id="PTHR22028">
    <property type="entry name" value="SFI1 SPINDLE BODY DOMAIN-CONTAINING PROTEIN-RELATED"/>
    <property type="match status" value="1"/>
</dbReference>
<gene>
    <name evidence="2" type="ORF">CEUSTIGMA_g458.t1</name>
</gene>
<comment type="caution">
    <text evidence="2">The sequence shown here is derived from an EMBL/GenBank/DDBJ whole genome shotgun (WGS) entry which is preliminary data.</text>
</comment>
<dbReference type="Proteomes" id="UP000232323">
    <property type="component" value="Unassembled WGS sequence"/>
</dbReference>
<protein>
    <recommendedName>
        <fullName evidence="4">Sfi1 spindle body domain-containing protein</fullName>
    </recommendedName>
</protein>
<dbReference type="EMBL" id="BEGY01000002">
    <property type="protein sequence ID" value="GAX73006.1"/>
    <property type="molecule type" value="Genomic_DNA"/>
</dbReference>
<feature type="compositionally biased region" description="Basic and acidic residues" evidence="1">
    <location>
        <begin position="1556"/>
        <end position="1566"/>
    </location>
</feature>
<name>A0A250WQM9_9CHLO</name>
<feature type="region of interest" description="Disordered" evidence="1">
    <location>
        <begin position="92"/>
        <end position="119"/>
    </location>
</feature>